<keyword evidence="2" id="KW-0812">Transmembrane</keyword>
<gene>
    <name evidence="3" type="ORF">CERZMDRAFT_82107</name>
</gene>
<evidence type="ECO:0000313" key="3">
    <source>
        <dbReference type="EMBL" id="KAF2216059.1"/>
    </source>
</evidence>
<evidence type="ECO:0000313" key="4">
    <source>
        <dbReference type="Proteomes" id="UP000799539"/>
    </source>
</evidence>
<dbReference type="EMBL" id="ML992665">
    <property type="protein sequence ID" value="KAF2216059.1"/>
    <property type="molecule type" value="Genomic_DNA"/>
</dbReference>
<dbReference type="GO" id="GO:0005739">
    <property type="term" value="C:mitochondrion"/>
    <property type="evidence" value="ECO:0007669"/>
    <property type="project" value="InterPro"/>
</dbReference>
<dbReference type="Proteomes" id="UP000799539">
    <property type="component" value="Unassembled WGS sequence"/>
</dbReference>
<proteinExistence type="predicted"/>
<feature type="region of interest" description="Disordered" evidence="1">
    <location>
        <begin position="33"/>
        <end position="63"/>
    </location>
</feature>
<dbReference type="OrthoDB" id="2014058at2759"/>
<dbReference type="PANTHER" id="PTHR12840:SF1">
    <property type="entry name" value="NADH DEHYDROGENASE [UBIQUINONE] 1 BETA SUBCOMPLEX SUBUNIT 8, MITOCHONDRIAL"/>
    <property type="match status" value="1"/>
</dbReference>
<sequence>MAGLRTALRLAPRAQYVRPATLSSNLTKRTYASAPAIRRPATDDKSASDAEQGSEDLVDLNMNGNYPDPSLTSALPIKRQFRDPYGDWWDKQERRNYGEPVHEDNDILGIFSPDVYTHVTPGWGGVLLGTFVGAVGVLCAVVYRFYPDRPSVSRSFPDGLEAELGGPKAVRARNENEGDVAVLDRSVV</sequence>
<reference evidence="3" key="1">
    <citation type="journal article" date="2020" name="Stud. Mycol.">
        <title>101 Dothideomycetes genomes: a test case for predicting lifestyles and emergence of pathogens.</title>
        <authorList>
            <person name="Haridas S."/>
            <person name="Albert R."/>
            <person name="Binder M."/>
            <person name="Bloem J."/>
            <person name="Labutti K."/>
            <person name="Salamov A."/>
            <person name="Andreopoulos B."/>
            <person name="Baker S."/>
            <person name="Barry K."/>
            <person name="Bills G."/>
            <person name="Bluhm B."/>
            <person name="Cannon C."/>
            <person name="Castanera R."/>
            <person name="Culley D."/>
            <person name="Daum C."/>
            <person name="Ezra D."/>
            <person name="Gonzalez J."/>
            <person name="Henrissat B."/>
            <person name="Kuo A."/>
            <person name="Liang C."/>
            <person name="Lipzen A."/>
            <person name="Lutzoni F."/>
            <person name="Magnuson J."/>
            <person name="Mondo S."/>
            <person name="Nolan M."/>
            <person name="Ohm R."/>
            <person name="Pangilinan J."/>
            <person name="Park H.-J."/>
            <person name="Ramirez L."/>
            <person name="Alfaro M."/>
            <person name="Sun H."/>
            <person name="Tritt A."/>
            <person name="Yoshinaga Y."/>
            <person name="Zwiers L.-H."/>
            <person name="Turgeon B."/>
            <person name="Goodwin S."/>
            <person name="Spatafora J."/>
            <person name="Crous P."/>
            <person name="Grigoriev I."/>
        </authorList>
    </citation>
    <scope>NUCLEOTIDE SEQUENCE</scope>
    <source>
        <strain evidence="3">SCOH1-5</strain>
    </source>
</reference>
<evidence type="ECO:0008006" key="5">
    <source>
        <dbReference type="Google" id="ProtNLM"/>
    </source>
</evidence>
<keyword evidence="2" id="KW-0472">Membrane</keyword>
<accession>A0A6A6FRP0</accession>
<keyword evidence="4" id="KW-1185">Reference proteome</keyword>
<organism evidence="3 4">
    <name type="scientific">Cercospora zeae-maydis SCOH1-5</name>
    <dbReference type="NCBI Taxonomy" id="717836"/>
    <lineage>
        <taxon>Eukaryota</taxon>
        <taxon>Fungi</taxon>
        <taxon>Dikarya</taxon>
        <taxon>Ascomycota</taxon>
        <taxon>Pezizomycotina</taxon>
        <taxon>Dothideomycetes</taxon>
        <taxon>Dothideomycetidae</taxon>
        <taxon>Mycosphaerellales</taxon>
        <taxon>Mycosphaerellaceae</taxon>
        <taxon>Cercospora</taxon>
    </lineage>
</organism>
<evidence type="ECO:0000256" key="2">
    <source>
        <dbReference type="SAM" id="Phobius"/>
    </source>
</evidence>
<evidence type="ECO:0000256" key="1">
    <source>
        <dbReference type="SAM" id="MobiDB-lite"/>
    </source>
</evidence>
<dbReference type="PANTHER" id="PTHR12840">
    <property type="entry name" value="NADH-UBIQUINONE OXIDOREDUCTASE ASHI SUBUNIT"/>
    <property type="match status" value="1"/>
</dbReference>
<name>A0A6A6FRP0_9PEZI</name>
<keyword evidence="2" id="KW-1133">Transmembrane helix</keyword>
<dbReference type="AlphaFoldDB" id="A0A6A6FRP0"/>
<protein>
    <recommendedName>
        <fullName evidence="5">NADH dehydrogenase [ubiquinone] 1 beta subcomplex subunit 8, mitochondrial</fullName>
    </recommendedName>
</protein>
<feature type="transmembrane region" description="Helical" evidence="2">
    <location>
        <begin position="123"/>
        <end position="146"/>
    </location>
</feature>
<dbReference type="Pfam" id="PF05821">
    <property type="entry name" value="NDUF_B8"/>
    <property type="match status" value="1"/>
</dbReference>
<dbReference type="InterPro" id="IPR008699">
    <property type="entry name" value="NDUFB8"/>
</dbReference>